<evidence type="ECO:0000259" key="3">
    <source>
        <dbReference type="SMART" id="SM00906"/>
    </source>
</evidence>
<feature type="domain" description="Xylanolytic transcriptional activator regulatory" evidence="3">
    <location>
        <begin position="244"/>
        <end position="317"/>
    </location>
</feature>
<dbReference type="EMBL" id="CVMT01000008">
    <property type="protein sequence ID" value="CRG90452.1"/>
    <property type="molecule type" value="Genomic_DNA"/>
</dbReference>
<dbReference type="GO" id="GO:0006351">
    <property type="term" value="P:DNA-templated transcription"/>
    <property type="evidence" value="ECO:0007669"/>
    <property type="project" value="InterPro"/>
</dbReference>
<feature type="compositionally biased region" description="Polar residues" evidence="2">
    <location>
        <begin position="571"/>
        <end position="583"/>
    </location>
</feature>
<protein>
    <submittedName>
        <fullName evidence="4">Cutinase transcription factor 1 beta</fullName>
    </submittedName>
</protein>
<dbReference type="OrthoDB" id="4451586at2759"/>
<organism evidence="4 5">
    <name type="scientific">Talaromyces islandicus</name>
    <name type="common">Penicillium islandicum</name>
    <dbReference type="NCBI Taxonomy" id="28573"/>
    <lineage>
        <taxon>Eukaryota</taxon>
        <taxon>Fungi</taxon>
        <taxon>Dikarya</taxon>
        <taxon>Ascomycota</taxon>
        <taxon>Pezizomycotina</taxon>
        <taxon>Eurotiomycetes</taxon>
        <taxon>Eurotiomycetidae</taxon>
        <taxon>Eurotiales</taxon>
        <taxon>Trichocomaceae</taxon>
        <taxon>Talaromyces</taxon>
        <taxon>Talaromyces sect. Islandici</taxon>
    </lineage>
</organism>
<dbReference type="Pfam" id="PF04082">
    <property type="entry name" value="Fungal_trans"/>
    <property type="match status" value="1"/>
</dbReference>
<accession>A0A0U1M4Y7</accession>
<proteinExistence type="predicted"/>
<evidence type="ECO:0000313" key="5">
    <source>
        <dbReference type="Proteomes" id="UP000054383"/>
    </source>
</evidence>
<keyword evidence="5" id="KW-1185">Reference proteome</keyword>
<reference evidence="4 5" key="1">
    <citation type="submission" date="2015-04" db="EMBL/GenBank/DDBJ databases">
        <authorList>
            <person name="Syromyatnikov M.Y."/>
            <person name="Popov V.N."/>
        </authorList>
    </citation>
    <scope>NUCLEOTIDE SEQUENCE [LARGE SCALE GENOMIC DNA]</scope>
    <source>
        <strain evidence="4">WF-38-12</strain>
    </source>
</reference>
<dbReference type="OMA" id="LMTYWSD"/>
<dbReference type="Proteomes" id="UP000054383">
    <property type="component" value="Unassembled WGS sequence"/>
</dbReference>
<sequence length="712" mass="80258">MSLKRKLSEFDTVAGETTGWLDLDGLFHSPADETPSPPASKIQRRGRNRHDSSSSSSWRLMGDKAVPLSLPLANMVSAVQELIDPEFDPDIGEPCSDEAPRFLKSLPARISSDDVEYLRSKGALTLPNRSLRTELLRAYVQWVYSFMPLLDLHSFLDAIAENDGDAGISLLLFQAVMFAGTAFVDISHLKAAGFENRRDARKAFSTRARLLYSFDYEDDRMVILQALLLLTYYHETDSGLQNDIWYWVGVCNTHAQSIGMHRDPTKSEIDTDTQRLRIRLFWCLYSRDRLVALALRRPTQINEGICDVPFLRSTDFDLKPFSIAATEMLGCGYMRDVSHQRRLATMFIEKVKLCQCLGRVLFAQYTPSNCSFGATQQTTITLVPRQASDAELERCSHRLDNWLRSLPKEATFMPHPRQELSDGENVLLLHSSMLRMIYHATCTALYRPRASLSDSKSATKMLTTARQKMRDAASDTADIVHGLNQLGLTKFLPSSSLTVVTPAAVVHLTNLTSTNPHIRDESAWNFRQCIDVLNDLKDIYPAADYETACLQKAAQIQYGQTTGRNPVFIMMNNTTDPESSQSRPAHGHFQSPDNRIITEVDDDDDDLQEQSELHLSTPSPVERSSEQRSNWDLGQDMFKEWLVSSDDDRSSRILSPGVTMNGPFDHDYNNYNSNTRVLSPDIGSFFEPQQLRSPLLGRNAITGDLEKDLGFV</sequence>
<dbReference type="GO" id="GO:0008270">
    <property type="term" value="F:zinc ion binding"/>
    <property type="evidence" value="ECO:0007669"/>
    <property type="project" value="InterPro"/>
</dbReference>
<dbReference type="PANTHER" id="PTHR47425:SF1">
    <property type="entry name" value="MISCELLANEOUS ZN(II)2CYS6 TRANSCRIPTION FACTOR (EUROFUNG)"/>
    <property type="match status" value="1"/>
</dbReference>
<name>A0A0U1M4Y7_TALIS</name>
<dbReference type="InterPro" id="IPR007219">
    <property type="entry name" value="XnlR_reg_dom"/>
</dbReference>
<gene>
    <name evidence="4" type="ORF">PISL3812_07496</name>
</gene>
<dbReference type="CDD" id="cd12148">
    <property type="entry name" value="fungal_TF_MHR"/>
    <property type="match status" value="1"/>
</dbReference>
<feature type="region of interest" description="Disordered" evidence="2">
    <location>
        <begin position="24"/>
        <end position="58"/>
    </location>
</feature>
<feature type="region of interest" description="Disordered" evidence="2">
    <location>
        <begin position="605"/>
        <end position="630"/>
    </location>
</feature>
<evidence type="ECO:0000313" key="4">
    <source>
        <dbReference type="EMBL" id="CRG90452.1"/>
    </source>
</evidence>
<dbReference type="PANTHER" id="PTHR47425">
    <property type="entry name" value="FARB-RELATED"/>
    <property type="match status" value="1"/>
</dbReference>
<dbReference type="STRING" id="28573.A0A0U1M4Y7"/>
<keyword evidence="1" id="KW-0539">Nucleus</keyword>
<dbReference type="SMART" id="SM00906">
    <property type="entry name" value="Fungal_trans"/>
    <property type="match status" value="1"/>
</dbReference>
<evidence type="ECO:0000256" key="2">
    <source>
        <dbReference type="SAM" id="MobiDB-lite"/>
    </source>
</evidence>
<dbReference type="InterPro" id="IPR052761">
    <property type="entry name" value="Fungal_Detox/Toxin_TFs"/>
</dbReference>
<dbReference type="AlphaFoldDB" id="A0A0U1M4Y7"/>
<feature type="region of interest" description="Disordered" evidence="2">
    <location>
        <begin position="569"/>
        <end position="593"/>
    </location>
</feature>
<evidence type="ECO:0000256" key="1">
    <source>
        <dbReference type="ARBA" id="ARBA00023242"/>
    </source>
</evidence>
<dbReference type="GO" id="GO:0003677">
    <property type="term" value="F:DNA binding"/>
    <property type="evidence" value="ECO:0007669"/>
    <property type="project" value="InterPro"/>
</dbReference>